<organism evidence="1 2">
    <name type="scientific">Setaria viridis</name>
    <name type="common">Green bristlegrass</name>
    <name type="synonym">Setaria italica subsp. viridis</name>
    <dbReference type="NCBI Taxonomy" id="4556"/>
    <lineage>
        <taxon>Eukaryota</taxon>
        <taxon>Viridiplantae</taxon>
        <taxon>Streptophyta</taxon>
        <taxon>Embryophyta</taxon>
        <taxon>Tracheophyta</taxon>
        <taxon>Spermatophyta</taxon>
        <taxon>Magnoliopsida</taxon>
        <taxon>Liliopsida</taxon>
        <taxon>Poales</taxon>
        <taxon>Poaceae</taxon>
        <taxon>PACMAD clade</taxon>
        <taxon>Panicoideae</taxon>
        <taxon>Panicodae</taxon>
        <taxon>Paniceae</taxon>
        <taxon>Cenchrinae</taxon>
        <taxon>Setaria</taxon>
    </lineage>
</organism>
<accession>A0A4U6VU13</accession>
<evidence type="ECO:0000313" key="2">
    <source>
        <dbReference type="Proteomes" id="UP000298652"/>
    </source>
</evidence>
<dbReference type="AlphaFoldDB" id="A0A4U6VU13"/>
<gene>
    <name evidence="1" type="ORF">SEVIR_2G234300v2</name>
</gene>
<dbReference type="EMBL" id="CM016553">
    <property type="protein sequence ID" value="TKW33420.1"/>
    <property type="molecule type" value="Genomic_DNA"/>
</dbReference>
<dbReference type="Gramene" id="TKW33420">
    <property type="protein sequence ID" value="TKW33420"/>
    <property type="gene ID" value="SEVIR_2G234300v2"/>
</dbReference>
<sequence length="138" mass="16265">MLKSQQRQGRYRLKKKYFDDLAANEVPTKTPMATMNDNQWNKLVTMWSSQLHRRKKKVEGDPTSIDLFKNFHCSKMATPLQYRQPLLGWNKLSPNLETTNQRLLLKQWLKLSNLGYFGRLLAFTHPRRKGLGLVLCCR</sequence>
<dbReference type="PANTHER" id="PTHR33063">
    <property type="entry name" value="OS02G0583500 PROTEIN"/>
    <property type="match status" value="1"/>
</dbReference>
<name>A0A4U6VU13_SETVI</name>
<protein>
    <submittedName>
        <fullName evidence="1">Uncharacterized protein</fullName>
    </submittedName>
</protein>
<proteinExistence type="predicted"/>
<keyword evidence="2" id="KW-1185">Reference proteome</keyword>
<dbReference type="PANTHER" id="PTHR33063:SF16">
    <property type="entry name" value="OS02G0241300 PROTEIN"/>
    <property type="match status" value="1"/>
</dbReference>
<dbReference type="Proteomes" id="UP000298652">
    <property type="component" value="Chromosome 2"/>
</dbReference>
<evidence type="ECO:0000313" key="1">
    <source>
        <dbReference type="EMBL" id="TKW33420.1"/>
    </source>
</evidence>
<reference evidence="1" key="1">
    <citation type="submission" date="2019-03" db="EMBL/GenBank/DDBJ databases">
        <title>WGS assembly of Setaria viridis.</title>
        <authorList>
            <person name="Huang P."/>
            <person name="Jenkins J."/>
            <person name="Grimwood J."/>
            <person name="Barry K."/>
            <person name="Healey A."/>
            <person name="Mamidi S."/>
            <person name="Sreedasyam A."/>
            <person name="Shu S."/>
            <person name="Feldman M."/>
            <person name="Wu J."/>
            <person name="Yu Y."/>
            <person name="Chen C."/>
            <person name="Johnson J."/>
            <person name="Rokhsar D."/>
            <person name="Baxter I."/>
            <person name="Schmutz J."/>
            <person name="Brutnell T."/>
            <person name="Kellogg E."/>
        </authorList>
    </citation>
    <scope>NUCLEOTIDE SEQUENCE [LARGE SCALE GENOMIC DNA]</scope>
</reference>